<evidence type="ECO:0000256" key="1">
    <source>
        <dbReference type="SAM" id="Phobius"/>
    </source>
</evidence>
<keyword evidence="3" id="KW-1185">Reference proteome</keyword>
<proteinExistence type="predicted"/>
<dbReference type="RefSeq" id="WP_015153261.1">
    <property type="nucleotide sequence ID" value="NZ_JAVKZF010000002.1"/>
</dbReference>
<reference evidence="2 3" key="1">
    <citation type="journal article" date="2019" name="Genome Biol. Evol.">
        <title>Day and night: Metabolic profiles and evolutionary relationships of six axenic non-marine cyanobacteria.</title>
        <authorList>
            <person name="Will S.E."/>
            <person name="Henke P."/>
            <person name="Boedeker C."/>
            <person name="Huang S."/>
            <person name="Brinkmann H."/>
            <person name="Rohde M."/>
            <person name="Jarek M."/>
            <person name="Friedl T."/>
            <person name="Seufert S."/>
            <person name="Schumacher M."/>
            <person name="Overmann J."/>
            <person name="Neumann-Schaal M."/>
            <person name="Petersen J."/>
        </authorList>
    </citation>
    <scope>NUCLEOTIDE SEQUENCE [LARGE SCALE GENOMIC DNA]</scope>
    <source>
        <strain evidence="2 3">SAG 39.79</strain>
    </source>
</reference>
<organism evidence="2 3">
    <name type="scientific">Chroococcidiopsis cubana SAG 39.79</name>
    <dbReference type="NCBI Taxonomy" id="388085"/>
    <lineage>
        <taxon>Bacteria</taxon>
        <taxon>Bacillati</taxon>
        <taxon>Cyanobacteriota</taxon>
        <taxon>Cyanophyceae</taxon>
        <taxon>Chroococcidiopsidales</taxon>
        <taxon>Chroococcidiopsidaceae</taxon>
        <taxon>Chroococcidiopsis</taxon>
    </lineage>
</organism>
<keyword evidence="1" id="KW-1133">Transmembrane helix</keyword>
<keyword evidence="1" id="KW-0812">Transmembrane</keyword>
<dbReference type="EMBL" id="RSCK01000032">
    <property type="protein sequence ID" value="RUT11051.1"/>
    <property type="molecule type" value="Genomic_DNA"/>
</dbReference>
<protein>
    <submittedName>
        <fullName evidence="2">Uncharacterized protein</fullName>
    </submittedName>
</protein>
<evidence type="ECO:0000313" key="2">
    <source>
        <dbReference type="EMBL" id="RUT11051.1"/>
    </source>
</evidence>
<feature type="transmembrane region" description="Helical" evidence="1">
    <location>
        <begin position="160"/>
        <end position="180"/>
    </location>
</feature>
<accession>A0AB37UI37</accession>
<dbReference type="Proteomes" id="UP000282574">
    <property type="component" value="Unassembled WGS sequence"/>
</dbReference>
<keyword evidence="1" id="KW-0472">Membrane</keyword>
<sequence>MTGVTKKDAERMLEKQMEAERMHDVLLLLQNLSNDQEATIKLIIDCLYDAGAVNLINQKIQFRPLNRMTKSVARISKPVFRNIAWYWFRRNCPQLIVNWLLIKITFQPQRVAVALAEDRPEPLVENEPRPVSQNEPRYLERDLNRVATLDRENRQLRHQVRLLTGVSVLAIAALGIAVTIPHRTLEIFPSRKQQPGASAKISSSTGVTLERACLTGRLTNCDFSPSIQFAGKVSPHSLSPIAETTSFQQ</sequence>
<name>A0AB37UI37_9CYAN</name>
<dbReference type="AlphaFoldDB" id="A0AB37UI37"/>
<gene>
    <name evidence="2" type="ORF">DSM107010_36850</name>
</gene>
<comment type="caution">
    <text evidence="2">The sequence shown here is derived from an EMBL/GenBank/DDBJ whole genome shotgun (WGS) entry which is preliminary data.</text>
</comment>
<evidence type="ECO:0000313" key="3">
    <source>
        <dbReference type="Proteomes" id="UP000282574"/>
    </source>
</evidence>